<dbReference type="Gene3D" id="3.40.50.720">
    <property type="entry name" value="NAD(P)-binding Rossmann-like Domain"/>
    <property type="match status" value="2"/>
</dbReference>
<keyword evidence="6" id="KW-0378">Hydrolase</keyword>
<dbReference type="InterPro" id="IPR037143">
    <property type="entry name" value="4-PPantetheinyl_Trfase_dom_sf"/>
</dbReference>
<dbReference type="Proteomes" id="UP000717585">
    <property type="component" value="Unassembled WGS sequence"/>
</dbReference>
<dbReference type="GO" id="GO:0008897">
    <property type="term" value="F:holo-[acyl-carrier-protein] synthase activity"/>
    <property type="evidence" value="ECO:0007669"/>
    <property type="project" value="InterPro"/>
</dbReference>
<dbReference type="InterPro" id="IPR018201">
    <property type="entry name" value="Ketoacyl_synth_AS"/>
</dbReference>
<dbReference type="Pfam" id="PF00109">
    <property type="entry name" value="ketoacyl-synt"/>
    <property type="match status" value="1"/>
</dbReference>
<dbReference type="Pfam" id="PF18314">
    <property type="entry name" value="FAS_I_H"/>
    <property type="match status" value="1"/>
</dbReference>
<dbReference type="Gene3D" id="3.10.129.10">
    <property type="entry name" value="Hotdog Thioesterase"/>
    <property type="match status" value="1"/>
</dbReference>
<organism evidence="15 16">
    <name type="scientific">Carpediemonas membranifera</name>
    <dbReference type="NCBI Taxonomy" id="201153"/>
    <lineage>
        <taxon>Eukaryota</taxon>
        <taxon>Metamonada</taxon>
        <taxon>Carpediemonas-like organisms</taxon>
        <taxon>Carpediemonas</taxon>
    </lineage>
</organism>
<dbReference type="GO" id="GO:0004321">
    <property type="term" value="F:fatty-acyl-CoA synthase activity"/>
    <property type="evidence" value="ECO:0007669"/>
    <property type="project" value="UniProtKB-EC"/>
</dbReference>
<sequence length="3694" mass="400764">MRTCIVFSGQANPTFFSELRKIYNDSQPLTKELIVRAAAELRKQCDDYTRHFGKQSEESPVFNVYEGLTLDLIAWLEDPSSIGGEAAPLLFAAPSHPLIALCQLAHFSQAVELSGETYEEFVSHIHGSTGHSQGIVTATCVSVSHTAEEFITNSLQMLIYLFWQGVFSTEDFPQYDFYTDTTRLARTPMATVFGITREVLDGILHDYNNPPSGPLAPEDTIALSLVNESQRFIVTGTYTALSKLKERIDPMFSNEFQDSLRFSQRKPRGGFIYLPISAPFHAGSTHLMTATHDRLITKVAELGIDFPAANAQFPIFSTTCGTDVAEITRRHNQTNMWPELIHMQLLQPVYWDVAMKAVLTHDFTHILDFGPGRFICRCTVHWAAGHGIHICTMVPGGDSRSPHISVGIAKGPRPRTWRSLAPTLTADNKVANHWTEVMKKPPVMVGAMTPTTVSAELVSAVTRAGYHVELACGGLSREHLMTGRIEEILSKVNPGDGVTLNMLYLNPKQWAMQFPLALELLDRSVPIDGVTIAAGVPQPKVAAEFVNQLVAKGVSHVGFKPANVRAIRDVIAVATACPKATIILQFTGGRAGGHHSGEHCHEPLLATYADIRVCSNILLVAGGGISTGADAQTWLTGAWAEPYGMQAMPVDAALISSRVMVTNEAETAECVKDAIVATPGLSHEDADNWEETYADGAKSGVLTVDSELGAPIHVVKNRGTMLWRDLDTRLFCLQGDEFLAKLAEMKEELIARLNEDYQKVYFGVRDGLPCDVDDMSYKAVCARMFQLMAPNGRFIHPDYADRTRQFLVRCIERSQAPVHGGEQAPAEIVCSWVDDLLEAPEKLDEFFCATPALTRLGNSVLRVDDVDFFLFICRTTGKPVNFIPCIDKDFKAYFKKDSLWYSECPEAIPEGDAGRVFILLGPVSAAGCTVKNEPVADVLNGIMAHVAAHTTAKVAPVPKWASLKRTLTVGSSDFDDLVSSTIGTPIHAVLDSKFIARGSERVQNPIMKALEGHGITVEVNPTYLEVEQEGNVIVTVAIEDNVAKASLPYSIPGKADRVSLDLVLNLHPDRPHAVLSQCPKEWISSVHRFYSALWNLDRVRATTAPLPKRVFSDTFNVTDASAKLFTAAVQRLSSPSAPMDYLIVGCWNSLLKGLVAPELRLNLFRLVHLSNDFNFIGKPQLITAGMKLFSEMMVTEVTRRSKGLIIRITGTVARHGQTPFAEIESAFFIRGDYSGVTEFNTRPAIAVMKAEESVPLQTGSYTVTSPCGMALRAPVENAQYSAASRDYNPIHTNSLFASIAGLPGCIVHGMWSSAAVRATLEACCCGDLAVRPLDSSPKPRDAPGRVAYYHAEFTDMVRNQDNLVIAMKHVGQHNGAAVIDITATVEQTGAVALKATAHVLPPDTAFVFTGQGSAKPGMGMDLYATSEEARNVWDEADRYLFETYGISLLRIVRENPKELTVHFGGQRGAAIRKNYMKLTSVKMVFTDGKWAEHETPLFPEITPRSRVFTYRAPKGLLYATQFTQPAIITYCKAAATDLMARQLIAKPQYFTGHSLGEYSALAIIGDIFYNDRLSELVFLRGMMMQRCFPRDESGRSAYTMVAVDPKRAGNGLTAEGIEQVCDLIEKEAHTEQYLLQVVNLNIVKRQLVLAGHLKCLETFTQYINSAADLTTEGITAHGPGAIKTIFAGIHDTVELSRTKCTVPLVGIDVPFHSRLLSGGVASFRPFLCSHVREDLDVTDFVGRYIPNLTGTPFSLDKAFFEKVYSVTSSPVIAAILADWEEKSKDVKKIGRDLLIELLTYQFASPVQWIRTQSQIFQTAGKTTVNPPCKRMIEVGPTSTLTTMAARTFVELGMPANTAELLTLATKAAPIVHDYDDPDDVEDEPEPAAQPTATAAAPAPVQMQMQAAPAPTSLVDAPLAPEYVMRCYLAKKLNKPLCDIAPTASIKDLVGGKSALQNEIVGELDVEFKSTPDGIAEQPIATVASAIKGYTKLGKHMTEQAQRICSAKLPAGFSVAKVRQTFKTLGLPPNRCDGAIARLCVMEPDSRVDAKDSTSTLKTIAEAYLADFGLSLPVAGALTAAPMMAAGPQSMPAAVPALNDTPVSPEYVMRCYLAKKLHLAVADVPGTATIKSLVGGKSALQNEIIGELDAEFKSTPDGIADLPLSDVAAAIKGYTKLGKYMSDEFSRVAGNKLPPGFGSMAKVKNAMADLGLPANRCQMALARMVHMEPDSRVESGPDFIKTVVEAYLADSGETLPVAAPGAMAGFAGPAAAIDNAALESAMERNDAFVHKLMDVCKDHLAKDAAPQAEPVEVTEDPNLVNEMGTEFANGVYPKFSEGKIRTFRSHWNWARVELEALFHDLLADRKILTDTALAQIVHHFANRHSPVLLTNARYMLKNSSTDEGKRVLTAIVAAIERAAECREGPAFIDFTAPTKPLTRITEQGVIESYEERRHDSMAGFLTEMKDVVGLYRANGGEDLSEMLFSTMEQALPGQEGLQFAGMTVLVTGAGKGSIGAAVIRNILSGGGHVIVTTSSFDAGRARYFQELYQSTASNGSVLTLVPFNQASKADVTALVDYLYAHDLDVDALVPFAAIPENGATIETIGSRSELAHRTMLTNIYRLIGEIVKSKKARSTVTRPCSVILPMSPNHGLFGNDGLYSESKLGLEVLYNRWSSEHWAEYVNVVGAVIGWTRGTGLMAPQNIVAPDLEKAGVRTFSQDEMALFLTALLSWDIADVAAADPVRADLTGGFVTAGVDIAKASKDSRARLYAEAATIKLTRPANKPEQALTPMADVEAFVVGHPDVPSDAELDRLTPPHLRGLLDFTTVPVIVGFGELGPYGGSHTRWDIEKGRTFSLEGCIELAWLMGLITHHTGSLADGSRHTGWIDAKTNEPVADNDVPRLYEREVLAHTGVRVIEPEALPSSFDPDHRVLFRQVCVEQVLPPVPVPTKEEAVHFKAEHGDKCVVSTAMLDGEETYLVQLLPGAVMYVPKALSFDRNVAGLIPTGWDPLRLGIPKDIIDSVDSCTVYMLSALADALIAAGIRDPYELYEYVHLSQVGNTIGSGMGGLNSFHNMFWNRRTEVPVQADILQETFINTVGAWINMLLFSSDGPIIATVGACATAAISLDVACSLIRSGRAKVVVAGGAEQYVEEAAVEFANMKATNATRQDMAVSGRAANEASRPCTTSRAGFVESHGAGAQIVMAADTALQMGVPIYAVVAYTHIASDRQGRSIPAPGQGILSGCGEIDTGVTPAILNREFRATQLKARLESLKAIYEPQIAQSSGPLQAELQRMWAAERAKERRHWGNLEAAITEPGVSAIRAALSVYGLTVDDLTLASFHGTSTKANDSNESKIIDYTLRKLGRTPGNSLPVVCQKWLTAHPKAAAAAWMMNGAIQALLSGVIPGNRNADDIDGALEQFSMLHYPNESYQLAAGHAKAAIVDSFGFGQAGAQVILVHPSYILSAIPDRNVLDAYRVRRAAREIDSHHVVGEIRAGRRSVVAVKNEAPYAKDEQMELYARPDVRATYSIDEQTWTFPAGTSKAPAAKEFEQHILSSTDFRAMKSSPSRGFGIDLEPLVGINVHSSAFISRNYTDREQAYCWAASGSGVQERFTGRWCAKEAVVKALSQAAGPDRKVVREAHDPLIDIEIVTTPNGYPTVELHGAVRELAAELGVKDVFISITHSGAYAGAVAAVH</sequence>
<dbReference type="Gene3D" id="3.90.25.70">
    <property type="match status" value="1"/>
</dbReference>
<dbReference type="Gene3D" id="6.10.60.10">
    <property type="match status" value="1"/>
</dbReference>
<dbReference type="SUPFAM" id="SSF54637">
    <property type="entry name" value="Thioesterase/thiol ester dehydrase-isomerase"/>
    <property type="match status" value="2"/>
</dbReference>
<dbReference type="PROSITE" id="PS52004">
    <property type="entry name" value="KS3_2"/>
    <property type="match status" value="1"/>
</dbReference>
<dbReference type="InterPro" id="IPR013565">
    <property type="entry name" value="Fas1/AflB-like_central"/>
</dbReference>
<dbReference type="Pfam" id="PF01648">
    <property type="entry name" value="ACPS"/>
    <property type="match status" value="1"/>
</dbReference>
<dbReference type="Pfam" id="PF00698">
    <property type="entry name" value="Acyl_transf_1"/>
    <property type="match status" value="1"/>
</dbReference>
<dbReference type="InterPro" id="IPR016035">
    <property type="entry name" value="Acyl_Trfase/lysoPLipase"/>
</dbReference>
<gene>
    <name evidence="15" type="ORF">J8273_4168</name>
</gene>
<dbReference type="InterPro" id="IPR002347">
    <property type="entry name" value="SDR_fam"/>
</dbReference>
<dbReference type="PANTHER" id="PTHR10982">
    <property type="entry name" value="MALONYL COA-ACYL CARRIER PROTEIN TRANSACYLASE"/>
    <property type="match status" value="1"/>
</dbReference>
<dbReference type="SUPFAM" id="SSF53901">
    <property type="entry name" value="Thiolase-like"/>
    <property type="match status" value="2"/>
</dbReference>
<dbReference type="Pfam" id="PF00106">
    <property type="entry name" value="adh_short"/>
    <property type="match status" value="1"/>
</dbReference>
<dbReference type="InterPro" id="IPR029069">
    <property type="entry name" value="HotDog_dom_sf"/>
</dbReference>
<dbReference type="GO" id="GO:0004318">
    <property type="term" value="F:enoyl-[acyl-carrier-protein] reductase (NADH) activity"/>
    <property type="evidence" value="ECO:0007669"/>
    <property type="project" value="InterPro"/>
</dbReference>
<keyword evidence="9" id="KW-0560">Oxidoreductase</keyword>
<evidence type="ECO:0000256" key="2">
    <source>
        <dbReference type="ARBA" id="ARBA00022450"/>
    </source>
</evidence>
<evidence type="ECO:0000256" key="5">
    <source>
        <dbReference type="ARBA" id="ARBA00022723"/>
    </source>
</evidence>
<dbReference type="InterPro" id="IPR002539">
    <property type="entry name" value="MaoC-like_dom"/>
</dbReference>
<dbReference type="GO" id="GO:0005835">
    <property type="term" value="C:fatty acid synthase complex"/>
    <property type="evidence" value="ECO:0007669"/>
    <property type="project" value="InterPro"/>
</dbReference>
<evidence type="ECO:0000256" key="9">
    <source>
        <dbReference type="ARBA" id="ARBA00023002"/>
    </source>
</evidence>
<dbReference type="NCBIfam" id="TIGR00556">
    <property type="entry name" value="pantethn_trn"/>
    <property type="match status" value="1"/>
</dbReference>
<evidence type="ECO:0000256" key="13">
    <source>
        <dbReference type="SAM" id="MobiDB-lite"/>
    </source>
</evidence>
<dbReference type="SUPFAM" id="SSF51412">
    <property type="entry name" value="Inosine monophosphate dehydrogenase (IMPDH)"/>
    <property type="match status" value="1"/>
</dbReference>
<comment type="catalytic activity">
    <reaction evidence="11">
        <text>a (3R)-hydroxyacyl-[ACP] + NADP(+) = a 3-oxoacyl-[ACP] + NADPH + H(+)</text>
        <dbReference type="Rhea" id="RHEA:17397"/>
        <dbReference type="Rhea" id="RHEA-COMP:9916"/>
        <dbReference type="Rhea" id="RHEA-COMP:9945"/>
        <dbReference type="ChEBI" id="CHEBI:15378"/>
        <dbReference type="ChEBI" id="CHEBI:57783"/>
        <dbReference type="ChEBI" id="CHEBI:58349"/>
        <dbReference type="ChEBI" id="CHEBI:78776"/>
        <dbReference type="ChEBI" id="CHEBI:78827"/>
        <dbReference type="EC" id="1.1.1.100"/>
    </reaction>
</comment>
<keyword evidence="8" id="KW-0521">NADP</keyword>
<dbReference type="InterPro" id="IPR047224">
    <property type="entry name" value="FAS_alpha_su_C"/>
</dbReference>
<dbReference type="PRINTS" id="PR01483">
    <property type="entry name" value="FASYNTHASE"/>
</dbReference>
<dbReference type="Gene3D" id="3.30.70.2490">
    <property type="match status" value="1"/>
</dbReference>
<dbReference type="InterPro" id="IPR004568">
    <property type="entry name" value="Ppantetheine-prot_Trfase_dom"/>
</dbReference>
<evidence type="ECO:0000313" key="15">
    <source>
        <dbReference type="EMBL" id="KAG9394494.1"/>
    </source>
</evidence>
<dbReference type="GO" id="GO:0006633">
    <property type="term" value="P:fatty acid biosynthetic process"/>
    <property type="evidence" value="ECO:0007669"/>
    <property type="project" value="InterPro"/>
</dbReference>
<dbReference type="GO" id="GO:0000287">
    <property type="term" value="F:magnesium ion binding"/>
    <property type="evidence" value="ECO:0007669"/>
    <property type="project" value="InterPro"/>
</dbReference>
<evidence type="ECO:0000256" key="8">
    <source>
        <dbReference type="ARBA" id="ARBA00022857"/>
    </source>
</evidence>
<dbReference type="Pfam" id="PF02801">
    <property type="entry name" value="Ketoacyl-synt_C"/>
    <property type="match status" value="1"/>
</dbReference>
<dbReference type="Pfam" id="PF08354">
    <property type="entry name" value="Fas1-AflB-like_hel"/>
    <property type="match status" value="1"/>
</dbReference>
<proteinExistence type="predicted"/>
<dbReference type="InterPro" id="IPR013785">
    <property type="entry name" value="Aldolase_TIM"/>
</dbReference>
<keyword evidence="7" id="KW-0460">Magnesium</keyword>
<dbReference type="InterPro" id="IPR003965">
    <property type="entry name" value="Fatty_acid_synthase"/>
</dbReference>
<reference evidence="15" key="1">
    <citation type="submission" date="2021-05" db="EMBL/GenBank/DDBJ databases">
        <title>A free-living protist that lacks canonical eukaryotic 1 DNA replication and segregation systems.</title>
        <authorList>
            <person name="Salas-Leiva D.E."/>
            <person name="Tromer E.C."/>
            <person name="Curtis B.A."/>
            <person name="Jerlstrom-Hultqvist J."/>
            <person name="Kolisko M."/>
            <person name="Yi Z."/>
            <person name="Salas-Leiva J.S."/>
            <person name="Gallot-Lavallee L."/>
            <person name="Kops G.J.P.L."/>
            <person name="Archibald J.M."/>
            <person name="Simpson A.G.B."/>
            <person name="Roger A.J."/>
        </authorList>
    </citation>
    <scope>NUCLEOTIDE SEQUENCE</scope>
    <source>
        <strain evidence="15">BICM</strain>
    </source>
</reference>
<dbReference type="UniPathway" id="UPA00659"/>
<evidence type="ECO:0000256" key="7">
    <source>
        <dbReference type="ARBA" id="ARBA00022842"/>
    </source>
</evidence>
<accession>A0A8J6E032</accession>
<dbReference type="CDD" id="cd00828">
    <property type="entry name" value="elong_cond_enzymes"/>
    <property type="match status" value="1"/>
</dbReference>
<dbReference type="InterPro" id="IPR032088">
    <property type="entry name" value="SAT"/>
</dbReference>
<dbReference type="Gene3D" id="6.20.240.10">
    <property type="match status" value="1"/>
</dbReference>
<evidence type="ECO:0000256" key="11">
    <source>
        <dbReference type="ARBA" id="ARBA00048508"/>
    </source>
</evidence>
<comment type="catalytic activity">
    <reaction evidence="12">
        <text>a fatty acyl-[ACP] + malonyl-[ACP] + H(+) = a 3-oxoacyl-[ACP] + holo-[ACP] + CO2</text>
        <dbReference type="Rhea" id="RHEA:22836"/>
        <dbReference type="Rhea" id="RHEA-COMP:9623"/>
        <dbReference type="Rhea" id="RHEA-COMP:9685"/>
        <dbReference type="Rhea" id="RHEA-COMP:9916"/>
        <dbReference type="Rhea" id="RHEA-COMP:14125"/>
        <dbReference type="ChEBI" id="CHEBI:15378"/>
        <dbReference type="ChEBI" id="CHEBI:16526"/>
        <dbReference type="ChEBI" id="CHEBI:64479"/>
        <dbReference type="ChEBI" id="CHEBI:78449"/>
        <dbReference type="ChEBI" id="CHEBI:78776"/>
        <dbReference type="ChEBI" id="CHEBI:138651"/>
        <dbReference type="EC" id="2.3.1.41"/>
    </reaction>
</comment>
<evidence type="ECO:0000259" key="14">
    <source>
        <dbReference type="PROSITE" id="PS52004"/>
    </source>
</evidence>
<evidence type="ECO:0000313" key="16">
    <source>
        <dbReference type="Proteomes" id="UP000717585"/>
    </source>
</evidence>
<dbReference type="CDD" id="cd08950">
    <property type="entry name" value="KR_fFAS_SDR_c_like"/>
    <property type="match status" value="1"/>
</dbReference>
<dbReference type="PANTHER" id="PTHR10982:SF21">
    <property type="entry name" value="FATTY ACID SYNTHASE SUBUNIT BETA"/>
    <property type="match status" value="1"/>
</dbReference>
<dbReference type="Gene3D" id="3.20.20.70">
    <property type="entry name" value="Aldolase class I"/>
    <property type="match status" value="1"/>
</dbReference>
<dbReference type="Gene3D" id="6.10.140.1400">
    <property type="match status" value="1"/>
</dbReference>
<dbReference type="Pfam" id="PF01575">
    <property type="entry name" value="MaoC_dehydratas"/>
    <property type="match status" value="1"/>
</dbReference>
<dbReference type="GO" id="GO:0006635">
    <property type="term" value="P:fatty acid beta-oxidation"/>
    <property type="evidence" value="ECO:0007669"/>
    <property type="project" value="UniProtKB-UniPathway"/>
</dbReference>
<dbReference type="Pfam" id="PF16073">
    <property type="entry name" value="SAT"/>
    <property type="match status" value="1"/>
</dbReference>
<dbReference type="InterPro" id="IPR040899">
    <property type="entry name" value="Fas_alpha_ACP"/>
</dbReference>
<keyword evidence="16" id="KW-1185">Reference proteome</keyword>
<evidence type="ECO:0000256" key="10">
    <source>
        <dbReference type="ARBA" id="ARBA00048237"/>
    </source>
</evidence>
<dbReference type="EMBL" id="JAHDYR010000015">
    <property type="protein sequence ID" value="KAG9394494.1"/>
    <property type="molecule type" value="Genomic_DNA"/>
</dbReference>
<dbReference type="Gene3D" id="3.90.470.20">
    <property type="entry name" value="4'-phosphopantetheinyl transferase domain"/>
    <property type="match status" value="1"/>
</dbReference>
<evidence type="ECO:0000256" key="1">
    <source>
        <dbReference type="ARBA" id="ARBA00005005"/>
    </source>
</evidence>
<name>A0A8J6E032_9EUKA</name>
<dbReference type="InterPro" id="IPR036291">
    <property type="entry name" value="NAD(P)-bd_dom_sf"/>
</dbReference>
<dbReference type="GO" id="GO:0016787">
    <property type="term" value="F:hydrolase activity"/>
    <property type="evidence" value="ECO:0007669"/>
    <property type="project" value="UniProtKB-KW"/>
</dbReference>
<dbReference type="InterPro" id="IPR014030">
    <property type="entry name" value="Ketoacyl_synth_N"/>
</dbReference>
<evidence type="ECO:0000256" key="4">
    <source>
        <dbReference type="ARBA" id="ARBA00022679"/>
    </source>
</evidence>
<evidence type="ECO:0000256" key="12">
    <source>
        <dbReference type="ARBA" id="ARBA00049541"/>
    </source>
</evidence>
<comment type="pathway">
    <text evidence="1">Lipid metabolism; fatty acid beta-oxidation.</text>
</comment>
<dbReference type="InterPro" id="IPR014031">
    <property type="entry name" value="Ketoacyl_synth_C"/>
</dbReference>
<dbReference type="OrthoDB" id="4251012at2759"/>
<feature type="compositionally biased region" description="Low complexity" evidence="13">
    <location>
        <begin position="1886"/>
        <end position="1898"/>
    </location>
</feature>
<dbReference type="InterPro" id="IPR001227">
    <property type="entry name" value="Ac_transferase_dom_sf"/>
</dbReference>
<dbReference type="GO" id="GO:0004316">
    <property type="term" value="F:3-oxoacyl-[acyl-carrier-protein] reductase (NADPH) activity"/>
    <property type="evidence" value="ECO:0007669"/>
    <property type="project" value="UniProtKB-EC"/>
</dbReference>
<keyword evidence="3" id="KW-0597">Phosphoprotein</keyword>
<feature type="compositionally biased region" description="Acidic residues" evidence="13">
    <location>
        <begin position="1875"/>
        <end position="1885"/>
    </location>
</feature>
<dbReference type="InterPro" id="IPR016039">
    <property type="entry name" value="Thiolase-like"/>
</dbReference>
<dbReference type="InterPro" id="IPR050830">
    <property type="entry name" value="Fungal_FAS"/>
</dbReference>
<dbReference type="Gene3D" id="1.20.930.70">
    <property type="match status" value="1"/>
</dbReference>
<protein>
    <submittedName>
        <fullName evidence="15">Acyl transferase domain</fullName>
    </submittedName>
</protein>
<dbReference type="InterPro" id="IPR008278">
    <property type="entry name" value="4-PPantetheinyl_Trfase_dom"/>
</dbReference>
<dbReference type="SUPFAM" id="SSF51735">
    <property type="entry name" value="NAD(P)-binding Rossmann-fold domains"/>
    <property type="match status" value="1"/>
</dbReference>
<dbReference type="GO" id="GO:0004315">
    <property type="term" value="F:3-oxoacyl-[acyl-carrier-protein] synthase activity"/>
    <property type="evidence" value="ECO:0007669"/>
    <property type="project" value="UniProtKB-EC"/>
</dbReference>
<dbReference type="GO" id="GO:0004312">
    <property type="term" value="F:fatty acid synthase activity"/>
    <property type="evidence" value="ECO:0007669"/>
    <property type="project" value="InterPro"/>
</dbReference>
<evidence type="ECO:0000256" key="6">
    <source>
        <dbReference type="ARBA" id="ARBA00022801"/>
    </source>
</evidence>
<dbReference type="SUPFAM" id="SSF52151">
    <property type="entry name" value="FabD/lysophospholipase-like"/>
    <property type="match status" value="2"/>
</dbReference>
<dbReference type="SMART" id="SM00827">
    <property type="entry name" value="PKS_AT"/>
    <property type="match status" value="1"/>
</dbReference>
<dbReference type="Gene3D" id="3.40.366.10">
    <property type="entry name" value="Malonyl-Coenzyme A Acyl Carrier Protein, domain 2"/>
    <property type="match status" value="3"/>
</dbReference>
<dbReference type="InterPro" id="IPR014043">
    <property type="entry name" value="Acyl_transferase_dom"/>
</dbReference>
<evidence type="ECO:0000256" key="3">
    <source>
        <dbReference type="ARBA" id="ARBA00022553"/>
    </source>
</evidence>
<dbReference type="InterPro" id="IPR020841">
    <property type="entry name" value="PKS_Beta-ketoAc_synthase_dom"/>
</dbReference>
<dbReference type="PROSITE" id="PS00606">
    <property type="entry name" value="KS3_1"/>
    <property type="match status" value="1"/>
</dbReference>
<comment type="caution">
    <text evidence="15">The sequence shown here is derived from an EMBL/GenBank/DDBJ whole genome shotgun (WGS) entry which is preliminary data.</text>
</comment>
<dbReference type="Gene3D" id="3.40.47.10">
    <property type="match status" value="1"/>
</dbReference>
<dbReference type="GO" id="GO:0004300">
    <property type="term" value="F:enoyl-CoA hydratase activity"/>
    <property type="evidence" value="ECO:0007669"/>
    <property type="project" value="UniProtKB-ARBA"/>
</dbReference>
<dbReference type="Pfam" id="PF18325">
    <property type="entry name" value="Fas_alpha_ACP"/>
    <property type="match status" value="2"/>
</dbReference>
<dbReference type="InterPro" id="IPR041550">
    <property type="entry name" value="FASI_helical"/>
</dbReference>
<keyword evidence="2" id="KW-0596">Phosphopantetheine</keyword>
<feature type="domain" description="Ketosynthase family 3 (KS3)" evidence="14">
    <location>
        <begin position="2932"/>
        <end position="3457"/>
    </location>
</feature>
<keyword evidence="4 15" id="KW-0808">Transferase</keyword>
<comment type="catalytic activity">
    <reaction evidence="10">
        <text>acetyl-CoA + n malonyl-CoA + 2n NADPH + 4n H(+) = a long-chain-acyl-CoA + n CoA + n CO2 + 2n NADP(+).</text>
        <dbReference type="EC" id="2.3.1.86"/>
    </reaction>
</comment>
<feature type="region of interest" description="Disordered" evidence="13">
    <location>
        <begin position="1872"/>
        <end position="1898"/>
    </location>
</feature>
<dbReference type="SUPFAM" id="SSF56214">
    <property type="entry name" value="4'-phosphopantetheinyl transferase"/>
    <property type="match status" value="1"/>
</dbReference>
<keyword evidence="5" id="KW-0479">Metal-binding</keyword>